<proteinExistence type="inferred from homology"/>
<reference evidence="8" key="1">
    <citation type="submission" date="2016-01" db="EMBL/GenBank/DDBJ databases">
        <authorList>
            <person name="Peeters C."/>
        </authorList>
    </citation>
    <scope>NUCLEOTIDE SEQUENCE [LARGE SCALE GENOMIC DNA]</scope>
    <source>
        <strain evidence="8">LMG 29325</strain>
    </source>
</reference>
<evidence type="ECO:0000256" key="5">
    <source>
        <dbReference type="ARBA" id="ARBA00023136"/>
    </source>
</evidence>
<evidence type="ECO:0000259" key="7">
    <source>
        <dbReference type="Pfam" id="PF04138"/>
    </source>
</evidence>
<dbReference type="GO" id="GO:0000271">
    <property type="term" value="P:polysaccharide biosynthetic process"/>
    <property type="evidence" value="ECO:0007669"/>
    <property type="project" value="InterPro"/>
</dbReference>
<dbReference type="Proteomes" id="UP000054596">
    <property type="component" value="Unassembled WGS sequence"/>
</dbReference>
<dbReference type="PANTHER" id="PTHR38459:SF1">
    <property type="entry name" value="PROPHAGE BACTOPRENOL-LINKED GLUCOSE TRANSLOCASE HOMOLOG"/>
    <property type="match status" value="1"/>
</dbReference>
<evidence type="ECO:0000256" key="4">
    <source>
        <dbReference type="ARBA" id="ARBA00022989"/>
    </source>
</evidence>
<organism evidence="8 9">
    <name type="scientific">Caballeronia glebae</name>
    <dbReference type="NCBI Taxonomy" id="1777143"/>
    <lineage>
        <taxon>Bacteria</taxon>
        <taxon>Pseudomonadati</taxon>
        <taxon>Pseudomonadota</taxon>
        <taxon>Betaproteobacteria</taxon>
        <taxon>Burkholderiales</taxon>
        <taxon>Burkholderiaceae</taxon>
        <taxon>Caballeronia</taxon>
    </lineage>
</organism>
<evidence type="ECO:0000256" key="6">
    <source>
        <dbReference type="SAM" id="Phobius"/>
    </source>
</evidence>
<dbReference type="InterPro" id="IPR007267">
    <property type="entry name" value="GtrA_DPMS_TM"/>
</dbReference>
<keyword evidence="4 6" id="KW-1133">Transmembrane helix</keyword>
<feature type="transmembrane region" description="Helical" evidence="6">
    <location>
        <begin position="5"/>
        <end position="25"/>
    </location>
</feature>
<accession>A0A158D5I9</accession>
<feature type="domain" description="GtrA/DPMS transmembrane" evidence="7">
    <location>
        <begin position="7"/>
        <end position="125"/>
    </location>
</feature>
<keyword evidence="3 6" id="KW-0812">Transmembrane</keyword>
<evidence type="ECO:0000313" key="9">
    <source>
        <dbReference type="Proteomes" id="UP000054596"/>
    </source>
</evidence>
<feature type="transmembrane region" description="Helical" evidence="6">
    <location>
        <begin position="72"/>
        <end position="93"/>
    </location>
</feature>
<dbReference type="STRING" id="1777143.AWB82_06294"/>
<feature type="transmembrane region" description="Helical" evidence="6">
    <location>
        <begin position="31"/>
        <end position="51"/>
    </location>
</feature>
<feature type="transmembrane region" description="Helical" evidence="6">
    <location>
        <begin position="99"/>
        <end position="124"/>
    </location>
</feature>
<dbReference type="OrthoDB" id="7926501at2"/>
<dbReference type="RefSeq" id="WP_086973214.1">
    <property type="nucleotide sequence ID" value="NZ_FCOJ02000070.1"/>
</dbReference>
<protein>
    <submittedName>
        <fullName evidence="8">GtrA-like protein</fullName>
    </submittedName>
</protein>
<sequence length="130" mass="14455">MSRQFLRFVIAGVIGFVVDAGALYLAMKAGAGPYVGRVISFLLAVFATWQINRRYTFDRQTDRSIWREWHEYLLAMAFGGVCNYAAYVVAIHMLPDASWTPLAAVAVGSIAGMGVNFLSAKLWVFRGARR</sequence>
<dbReference type="AlphaFoldDB" id="A0A158D5I9"/>
<keyword evidence="5 6" id="KW-0472">Membrane</keyword>
<evidence type="ECO:0000256" key="3">
    <source>
        <dbReference type="ARBA" id="ARBA00022692"/>
    </source>
</evidence>
<dbReference type="PANTHER" id="PTHR38459">
    <property type="entry name" value="PROPHAGE BACTOPRENOL-LINKED GLUCOSE TRANSLOCASE HOMOLOG"/>
    <property type="match status" value="1"/>
</dbReference>
<name>A0A158D5I9_9BURK</name>
<dbReference type="InterPro" id="IPR051401">
    <property type="entry name" value="GtrA_CellWall_Glycosyl"/>
</dbReference>
<dbReference type="Pfam" id="PF04138">
    <property type="entry name" value="GtrA_DPMS_TM"/>
    <property type="match status" value="1"/>
</dbReference>
<comment type="subcellular location">
    <subcellularLocation>
        <location evidence="1">Membrane</location>
        <topology evidence="1">Multi-pass membrane protein</topology>
    </subcellularLocation>
</comment>
<comment type="similarity">
    <text evidence="2">Belongs to the GtrA family.</text>
</comment>
<keyword evidence="9" id="KW-1185">Reference proteome</keyword>
<evidence type="ECO:0000256" key="1">
    <source>
        <dbReference type="ARBA" id="ARBA00004141"/>
    </source>
</evidence>
<gene>
    <name evidence="8" type="ORF">AWB82_06294</name>
</gene>
<evidence type="ECO:0000313" key="8">
    <source>
        <dbReference type="EMBL" id="SAK89733.1"/>
    </source>
</evidence>
<comment type="caution">
    <text evidence="8">The sequence shown here is derived from an EMBL/GenBank/DDBJ whole genome shotgun (WGS) entry which is preliminary data.</text>
</comment>
<dbReference type="EMBL" id="FCOJ02000070">
    <property type="protein sequence ID" value="SAK89733.1"/>
    <property type="molecule type" value="Genomic_DNA"/>
</dbReference>
<evidence type="ECO:0000256" key="2">
    <source>
        <dbReference type="ARBA" id="ARBA00009399"/>
    </source>
</evidence>
<dbReference type="GO" id="GO:0005886">
    <property type="term" value="C:plasma membrane"/>
    <property type="evidence" value="ECO:0007669"/>
    <property type="project" value="TreeGrafter"/>
</dbReference>